<dbReference type="InterPro" id="IPR015168">
    <property type="entry name" value="SsuA/THI5"/>
</dbReference>
<comment type="subcellular location">
    <subcellularLocation>
        <location evidence="1">Periplasm</location>
    </subcellularLocation>
</comment>
<keyword evidence="7" id="KW-1185">Reference proteome</keyword>
<dbReference type="RefSeq" id="WP_084470928.1">
    <property type="nucleotide sequence ID" value="NZ_JAAXOO010000002.1"/>
</dbReference>
<dbReference type="PANTHER" id="PTHR30024:SF47">
    <property type="entry name" value="TAURINE-BINDING PERIPLASMIC PROTEIN"/>
    <property type="match status" value="1"/>
</dbReference>
<dbReference type="Gene3D" id="3.40.190.10">
    <property type="entry name" value="Periplasmic binding protein-like II"/>
    <property type="match status" value="2"/>
</dbReference>
<comment type="similarity">
    <text evidence="2">Belongs to the bacterial solute-binding protein SsuA/TauA family.</text>
</comment>
<organism evidence="6 7">
    <name type="scientific">Nocardia speluncae</name>
    <dbReference type="NCBI Taxonomy" id="419477"/>
    <lineage>
        <taxon>Bacteria</taxon>
        <taxon>Bacillati</taxon>
        <taxon>Actinomycetota</taxon>
        <taxon>Actinomycetes</taxon>
        <taxon>Mycobacteriales</taxon>
        <taxon>Nocardiaceae</taxon>
        <taxon>Nocardia</taxon>
    </lineage>
</organism>
<feature type="signal peptide" evidence="4">
    <location>
        <begin position="1"/>
        <end position="22"/>
    </location>
</feature>
<gene>
    <name evidence="6" type="ORF">HGA13_09335</name>
</gene>
<evidence type="ECO:0000256" key="2">
    <source>
        <dbReference type="ARBA" id="ARBA00010742"/>
    </source>
</evidence>
<evidence type="ECO:0000256" key="3">
    <source>
        <dbReference type="ARBA" id="ARBA00022729"/>
    </source>
</evidence>
<proteinExistence type="inferred from homology"/>
<evidence type="ECO:0000259" key="5">
    <source>
        <dbReference type="Pfam" id="PF09084"/>
    </source>
</evidence>
<evidence type="ECO:0000313" key="7">
    <source>
        <dbReference type="Proteomes" id="UP000565715"/>
    </source>
</evidence>
<feature type="chain" id="PRO_5038341963" evidence="4">
    <location>
        <begin position="23"/>
        <end position="334"/>
    </location>
</feature>
<keyword evidence="3 4" id="KW-0732">Signal</keyword>
<dbReference type="PANTHER" id="PTHR30024">
    <property type="entry name" value="ALIPHATIC SULFONATES-BINDING PROTEIN-RELATED"/>
    <property type="match status" value="1"/>
</dbReference>
<dbReference type="PROSITE" id="PS51257">
    <property type="entry name" value="PROKAR_LIPOPROTEIN"/>
    <property type="match status" value="1"/>
</dbReference>
<accession>A0A846XEW5</accession>
<evidence type="ECO:0000256" key="4">
    <source>
        <dbReference type="SAM" id="SignalP"/>
    </source>
</evidence>
<dbReference type="EMBL" id="JAAXOO010000002">
    <property type="protein sequence ID" value="NKY33270.1"/>
    <property type="molecule type" value="Genomic_DNA"/>
</dbReference>
<dbReference type="AlphaFoldDB" id="A0A846XEW5"/>
<dbReference type="SUPFAM" id="SSF53850">
    <property type="entry name" value="Periplasmic binding protein-like II"/>
    <property type="match status" value="1"/>
</dbReference>
<sequence length="334" mass="34896">MSLLRSLSARRACAVATALVLALTVAGCSGVDTEVETNADGLTVLNVALIPEAGVAPIYLGNREGFFREEGLDVRPVISSGGAALLPAVLKGDMQIGWVNPVTLLLATNQGIALRALASGQQATDPALGLENTDSRGFDTVSVPADSPIRTAADLNGKVIGVASLNSIVDLMLKASIDAHGGDSSTVEVIEIAGAEQAIALEQGRIDAAKAAEPFSSALADAGARTILSPYTDVVPGLQNSIYATTPAFADANPEVVAAFQRAIDKSMRFAQHNPDAAREIVPTYTKLTPEVAGRITLPYWGTEINWAAVDSMVDLMQRYGMTDSRPDPAKIER</sequence>
<dbReference type="Pfam" id="PF09084">
    <property type="entry name" value="NMT1"/>
    <property type="match status" value="1"/>
</dbReference>
<evidence type="ECO:0000313" key="6">
    <source>
        <dbReference type="EMBL" id="NKY33270.1"/>
    </source>
</evidence>
<feature type="domain" description="SsuA/THI5-like" evidence="5">
    <location>
        <begin position="55"/>
        <end position="278"/>
    </location>
</feature>
<comment type="caution">
    <text evidence="6">The sequence shown here is derived from an EMBL/GenBank/DDBJ whole genome shotgun (WGS) entry which is preliminary data.</text>
</comment>
<dbReference type="Proteomes" id="UP000565715">
    <property type="component" value="Unassembled WGS sequence"/>
</dbReference>
<protein>
    <submittedName>
        <fullName evidence="6">ABC transporter substrate-binding protein</fullName>
    </submittedName>
</protein>
<name>A0A846XEW5_9NOCA</name>
<dbReference type="GO" id="GO:0042597">
    <property type="term" value="C:periplasmic space"/>
    <property type="evidence" value="ECO:0007669"/>
    <property type="project" value="UniProtKB-SubCell"/>
</dbReference>
<reference evidence="6 7" key="1">
    <citation type="submission" date="2020-04" db="EMBL/GenBank/DDBJ databases">
        <title>MicrobeNet Type strains.</title>
        <authorList>
            <person name="Nicholson A.C."/>
        </authorList>
    </citation>
    <scope>NUCLEOTIDE SEQUENCE [LARGE SCALE GENOMIC DNA]</scope>
    <source>
        <strain evidence="6 7">DSM 45078</strain>
    </source>
</reference>
<evidence type="ECO:0000256" key="1">
    <source>
        <dbReference type="ARBA" id="ARBA00004418"/>
    </source>
</evidence>